<sequence>MRESYCNPNVVGGAGEQSLMQITHGKCNGAPNGDVATILFIIARDYNIGTAEKFFAALLETNYGNVLETVGQYNGWKPGMT</sequence>
<gene>
    <name evidence="1" type="ORF">F5148DRAFT_978733</name>
</gene>
<accession>A0ACC0UBZ3</accession>
<organism evidence="1 2">
    <name type="scientific">Russula earlei</name>
    <dbReference type="NCBI Taxonomy" id="71964"/>
    <lineage>
        <taxon>Eukaryota</taxon>
        <taxon>Fungi</taxon>
        <taxon>Dikarya</taxon>
        <taxon>Basidiomycota</taxon>
        <taxon>Agaricomycotina</taxon>
        <taxon>Agaricomycetes</taxon>
        <taxon>Russulales</taxon>
        <taxon>Russulaceae</taxon>
        <taxon>Russula</taxon>
    </lineage>
</organism>
<comment type="caution">
    <text evidence="1">The sequence shown here is derived from an EMBL/GenBank/DDBJ whole genome shotgun (WGS) entry which is preliminary data.</text>
</comment>
<dbReference type="Proteomes" id="UP001207468">
    <property type="component" value="Unassembled WGS sequence"/>
</dbReference>
<reference evidence="1" key="1">
    <citation type="submission" date="2021-03" db="EMBL/GenBank/DDBJ databases">
        <title>Evolutionary priming and transition to the ectomycorrhizal habit in an iconic lineage of mushroom-forming fungi: is preadaptation a requirement?</title>
        <authorList>
            <consortium name="DOE Joint Genome Institute"/>
            <person name="Looney B.P."/>
            <person name="Miyauchi S."/>
            <person name="Morin E."/>
            <person name="Drula E."/>
            <person name="Courty P.E."/>
            <person name="Chicoki N."/>
            <person name="Fauchery L."/>
            <person name="Kohler A."/>
            <person name="Kuo A."/>
            <person name="LaButti K."/>
            <person name="Pangilinan J."/>
            <person name="Lipzen A."/>
            <person name="Riley R."/>
            <person name="Andreopoulos W."/>
            <person name="He G."/>
            <person name="Johnson J."/>
            <person name="Barry K.W."/>
            <person name="Grigoriev I.V."/>
            <person name="Nagy L."/>
            <person name="Hibbett D."/>
            <person name="Henrissat B."/>
            <person name="Matheny P.B."/>
            <person name="Labbe J."/>
            <person name="Martin A.F."/>
        </authorList>
    </citation>
    <scope>NUCLEOTIDE SEQUENCE</scope>
    <source>
        <strain evidence="1">BPL698</strain>
    </source>
</reference>
<dbReference type="EMBL" id="JAGFNK010000070">
    <property type="protein sequence ID" value="KAI9509156.1"/>
    <property type="molecule type" value="Genomic_DNA"/>
</dbReference>
<keyword evidence="2" id="KW-1185">Reference proteome</keyword>
<evidence type="ECO:0000313" key="2">
    <source>
        <dbReference type="Proteomes" id="UP001207468"/>
    </source>
</evidence>
<name>A0ACC0UBZ3_9AGAM</name>
<proteinExistence type="predicted"/>
<evidence type="ECO:0000313" key="1">
    <source>
        <dbReference type="EMBL" id="KAI9509156.1"/>
    </source>
</evidence>
<protein>
    <submittedName>
        <fullName evidence="1">Uncharacterized protein</fullName>
    </submittedName>
</protein>